<dbReference type="GO" id="GO:0006364">
    <property type="term" value="P:rRNA processing"/>
    <property type="evidence" value="ECO:0007669"/>
    <property type="project" value="TreeGrafter"/>
</dbReference>
<evidence type="ECO:0000313" key="1">
    <source>
        <dbReference type="EMBL" id="KAH9296428.1"/>
    </source>
</evidence>
<dbReference type="Proteomes" id="UP000824469">
    <property type="component" value="Unassembled WGS sequence"/>
</dbReference>
<feature type="non-terminal residue" evidence="1">
    <location>
        <position position="85"/>
    </location>
</feature>
<proteinExistence type="predicted"/>
<dbReference type="PANTHER" id="PTHR34105">
    <property type="entry name" value="PROLINE-, GLUTAMIC ACID- AND LEUCINE-RICH PROTEIN 1"/>
    <property type="match status" value="1"/>
</dbReference>
<evidence type="ECO:0000313" key="2">
    <source>
        <dbReference type="Proteomes" id="UP000824469"/>
    </source>
</evidence>
<keyword evidence="2" id="KW-1185">Reference proteome</keyword>
<organism evidence="1 2">
    <name type="scientific">Taxus chinensis</name>
    <name type="common">Chinese yew</name>
    <name type="synonym">Taxus wallichiana var. chinensis</name>
    <dbReference type="NCBI Taxonomy" id="29808"/>
    <lineage>
        <taxon>Eukaryota</taxon>
        <taxon>Viridiplantae</taxon>
        <taxon>Streptophyta</taxon>
        <taxon>Embryophyta</taxon>
        <taxon>Tracheophyta</taxon>
        <taxon>Spermatophyta</taxon>
        <taxon>Pinopsida</taxon>
        <taxon>Pinidae</taxon>
        <taxon>Conifers II</taxon>
        <taxon>Cupressales</taxon>
        <taxon>Taxaceae</taxon>
        <taxon>Taxus</taxon>
    </lineage>
</organism>
<reference evidence="1 2" key="1">
    <citation type="journal article" date="2021" name="Nat. Plants">
        <title>The Taxus genome provides insights into paclitaxel biosynthesis.</title>
        <authorList>
            <person name="Xiong X."/>
            <person name="Gou J."/>
            <person name="Liao Q."/>
            <person name="Li Y."/>
            <person name="Zhou Q."/>
            <person name="Bi G."/>
            <person name="Li C."/>
            <person name="Du R."/>
            <person name="Wang X."/>
            <person name="Sun T."/>
            <person name="Guo L."/>
            <person name="Liang H."/>
            <person name="Lu P."/>
            <person name="Wu Y."/>
            <person name="Zhang Z."/>
            <person name="Ro D.K."/>
            <person name="Shang Y."/>
            <person name="Huang S."/>
            <person name="Yan J."/>
        </authorList>
    </citation>
    <scope>NUCLEOTIDE SEQUENCE [LARGE SCALE GENOMIC DNA]</scope>
    <source>
        <strain evidence="1">Ta-2019</strain>
    </source>
</reference>
<dbReference type="PANTHER" id="PTHR34105:SF1">
    <property type="entry name" value="PROLINE-, GLUTAMIC ACID- AND LEUCINE-RICH PROTEIN 1"/>
    <property type="match status" value="1"/>
</dbReference>
<feature type="non-terminal residue" evidence="1">
    <location>
        <position position="1"/>
    </location>
</feature>
<dbReference type="EMBL" id="JAHRHJ020000011">
    <property type="protein sequence ID" value="KAH9296428.1"/>
    <property type="molecule type" value="Genomic_DNA"/>
</dbReference>
<comment type="caution">
    <text evidence="1">The sequence shown here is derived from an EMBL/GenBank/DDBJ whole genome shotgun (WGS) entry which is preliminary data.</text>
</comment>
<gene>
    <name evidence="1" type="ORF">KI387_040016</name>
</gene>
<dbReference type="AlphaFoldDB" id="A0AA38CCN2"/>
<protein>
    <submittedName>
        <fullName evidence="1">Uncharacterized protein</fullName>
    </submittedName>
</protein>
<sequence length="85" mass="9421">GGALRSDRWRAEVDLVLITVAMNAPTNSLLLEFCNEEDLSCFEESTSLSKSDFQIAAYRALLASMLSPCCHRPPYLSQGLALFHK</sequence>
<dbReference type="GO" id="GO:0005634">
    <property type="term" value="C:nucleus"/>
    <property type="evidence" value="ECO:0007669"/>
    <property type="project" value="TreeGrafter"/>
</dbReference>
<accession>A0AA38CCN2</accession>
<name>A0AA38CCN2_TAXCH</name>